<dbReference type="InterPro" id="IPR020855">
    <property type="entry name" value="Ureohydrolase_Mn_BS"/>
</dbReference>
<dbReference type="SUPFAM" id="SSF52768">
    <property type="entry name" value="Arginase/deacetylase"/>
    <property type="match status" value="1"/>
</dbReference>
<evidence type="ECO:0000256" key="3">
    <source>
        <dbReference type="ARBA" id="ARBA00022801"/>
    </source>
</evidence>
<keyword evidence="3 4" id="KW-0378">Hydrolase</keyword>
<dbReference type="InterPro" id="IPR023696">
    <property type="entry name" value="Ureohydrolase_dom_sf"/>
</dbReference>
<dbReference type="Proteomes" id="UP000748752">
    <property type="component" value="Unassembled WGS sequence"/>
</dbReference>
<dbReference type="EMBL" id="NRRV01000235">
    <property type="protein sequence ID" value="MBK1634056.1"/>
    <property type="molecule type" value="Genomic_DNA"/>
</dbReference>
<evidence type="ECO:0000313" key="5">
    <source>
        <dbReference type="EMBL" id="MBK1634056.1"/>
    </source>
</evidence>
<evidence type="ECO:0000256" key="2">
    <source>
        <dbReference type="ARBA" id="ARBA00022723"/>
    </source>
</evidence>
<dbReference type="PROSITE" id="PS51409">
    <property type="entry name" value="ARGINASE_2"/>
    <property type="match status" value="1"/>
</dbReference>
<evidence type="ECO:0000313" key="6">
    <source>
        <dbReference type="Proteomes" id="UP000748752"/>
    </source>
</evidence>
<name>A0ABS1CQ52_9GAMM</name>
<gene>
    <name evidence="5" type="ORF">CKO31_25735</name>
</gene>
<protein>
    <recommendedName>
        <fullName evidence="7">Agmatinase</fullName>
    </recommendedName>
</protein>
<reference evidence="5 6" key="1">
    <citation type="journal article" date="2020" name="Microorganisms">
        <title>Osmotic Adaptation and Compatible Solute Biosynthesis of Phototrophic Bacteria as Revealed from Genome Analyses.</title>
        <authorList>
            <person name="Imhoff J.F."/>
            <person name="Rahn T."/>
            <person name="Kunzel S."/>
            <person name="Keller A."/>
            <person name="Neulinger S.C."/>
        </authorList>
    </citation>
    <scope>NUCLEOTIDE SEQUENCE [LARGE SCALE GENOMIC DNA]</scope>
    <source>
        <strain evidence="5 6">DSM 6210</strain>
    </source>
</reference>
<evidence type="ECO:0000256" key="4">
    <source>
        <dbReference type="RuleBase" id="RU003684"/>
    </source>
</evidence>
<organism evidence="5 6">
    <name type="scientific">Thiohalocapsa halophila</name>
    <dbReference type="NCBI Taxonomy" id="69359"/>
    <lineage>
        <taxon>Bacteria</taxon>
        <taxon>Pseudomonadati</taxon>
        <taxon>Pseudomonadota</taxon>
        <taxon>Gammaproteobacteria</taxon>
        <taxon>Chromatiales</taxon>
        <taxon>Chromatiaceae</taxon>
        <taxon>Thiohalocapsa</taxon>
    </lineage>
</organism>
<dbReference type="PANTHER" id="PTHR11358">
    <property type="entry name" value="ARGINASE/AGMATINASE"/>
    <property type="match status" value="1"/>
</dbReference>
<dbReference type="PROSITE" id="PS01053">
    <property type="entry name" value="ARGINASE_1"/>
    <property type="match status" value="1"/>
</dbReference>
<keyword evidence="2" id="KW-0479">Metal-binding</keyword>
<dbReference type="PANTHER" id="PTHR11358:SF26">
    <property type="entry name" value="GUANIDINO ACID HYDROLASE, MITOCHONDRIAL"/>
    <property type="match status" value="1"/>
</dbReference>
<comment type="similarity">
    <text evidence="1">Belongs to the arginase family. Agmatinase subfamily.</text>
</comment>
<sequence length="109" mass="11579">MAHERFAGRSWSSQAEEIAAALPEQIYVSFDIDGLDPALCPGTGTPVPGGLGFNEAVYLLASVARSGRRIIGFDLVEVAPGGGRDGWDGNVGARILYKLIGWSLRSFGR</sequence>
<dbReference type="Gene3D" id="3.40.800.10">
    <property type="entry name" value="Ureohydrolase domain"/>
    <property type="match status" value="1"/>
</dbReference>
<keyword evidence="6" id="KW-1185">Reference proteome</keyword>
<dbReference type="InterPro" id="IPR006035">
    <property type="entry name" value="Ureohydrolase"/>
</dbReference>
<comment type="caution">
    <text evidence="5">The sequence shown here is derived from an EMBL/GenBank/DDBJ whole genome shotgun (WGS) entry which is preliminary data.</text>
</comment>
<evidence type="ECO:0008006" key="7">
    <source>
        <dbReference type="Google" id="ProtNLM"/>
    </source>
</evidence>
<evidence type="ECO:0000256" key="1">
    <source>
        <dbReference type="ARBA" id="ARBA00009227"/>
    </source>
</evidence>
<proteinExistence type="inferred from homology"/>
<accession>A0ABS1CQ52</accession>
<dbReference type="Pfam" id="PF00491">
    <property type="entry name" value="Arginase"/>
    <property type="match status" value="1"/>
</dbReference>